<keyword evidence="2" id="KW-1185">Reference proteome</keyword>
<gene>
    <name evidence="1" type="ordered locus">Ngar_c24210</name>
</gene>
<reference evidence="1 2" key="1">
    <citation type="journal article" date="2012" name="Environ. Microbiol.">
        <title>The genome of the ammonia-oxidizing Candidatus Nitrososphaera gargensis: insights into metabolic versatility and environmental adaptations.</title>
        <authorList>
            <person name="Spang A."/>
            <person name="Poehlein A."/>
            <person name="Offre P."/>
            <person name="Zumbragel S."/>
            <person name="Haider S."/>
            <person name="Rychlik N."/>
            <person name="Nowka B."/>
            <person name="Schmeisser C."/>
            <person name="Lebedeva E.V."/>
            <person name="Rattei T."/>
            <person name="Bohm C."/>
            <person name="Schmid M."/>
            <person name="Galushko A."/>
            <person name="Hatzenpichler R."/>
            <person name="Weinmaier T."/>
            <person name="Daniel R."/>
            <person name="Schleper C."/>
            <person name="Spieck E."/>
            <person name="Streit W."/>
            <person name="Wagner M."/>
        </authorList>
    </citation>
    <scope>NUCLEOTIDE SEQUENCE [LARGE SCALE GENOMIC DNA]</scope>
    <source>
        <strain evidence="2">Ga9.2</strain>
    </source>
</reference>
<evidence type="ECO:0000313" key="2">
    <source>
        <dbReference type="Proteomes" id="UP000008037"/>
    </source>
</evidence>
<dbReference type="KEGG" id="nga:Ngar_c24210"/>
<sequence length="63" mass="6990">MNKVRIFSLAIVVLASLAIAVAWMTSIRDHTTPIETNSTSLNIMQKPRNYSINVTDSVSLLDK</sequence>
<organism evidence="1 2">
    <name type="scientific">Nitrososphaera gargensis (strain Ga9.2)</name>
    <dbReference type="NCBI Taxonomy" id="1237085"/>
    <lineage>
        <taxon>Archaea</taxon>
        <taxon>Nitrososphaerota</taxon>
        <taxon>Nitrososphaeria</taxon>
        <taxon>Nitrososphaerales</taxon>
        <taxon>Nitrososphaeraceae</taxon>
        <taxon>Nitrososphaera</taxon>
    </lineage>
</organism>
<dbReference type="BioCyc" id="CNIT1237085:G1324-2419-MONOMER"/>
<dbReference type="InParanoid" id="K0IHD6"/>
<proteinExistence type="predicted"/>
<name>K0IHD6_NITGG</name>
<dbReference type="HOGENOM" id="CLU_2875210_0_0_2"/>
<dbReference type="EMBL" id="CP002408">
    <property type="protein sequence ID" value="AFU59345.1"/>
    <property type="molecule type" value="Genomic_DNA"/>
</dbReference>
<dbReference type="Proteomes" id="UP000008037">
    <property type="component" value="Chromosome"/>
</dbReference>
<evidence type="ECO:0000313" key="1">
    <source>
        <dbReference type="EMBL" id="AFU59345.1"/>
    </source>
</evidence>
<dbReference type="AlphaFoldDB" id="K0IHD6"/>
<accession>K0IHD6</accession>
<protein>
    <submittedName>
        <fullName evidence="1">Uncharacterized protein</fullName>
    </submittedName>
</protein>